<dbReference type="InterPro" id="IPR042211">
    <property type="entry name" value="CRISPR-assoc_Cas1_N"/>
</dbReference>
<comment type="caution">
    <text evidence="12">The sequence shown here is derived from an EMBL/GenBank/DDBJ whole genome shotgun (WGS) entry which is preliminary data.</text>
</comment>
<dbReference type="EMBL" id="PVWP01000001">
    <property type="protein sequence ID" value="PSB39459.1"/>
    <property type="molecule type" value="Genomic_DNA"/>
</dbReference>
<sequence length="487" mass="53007">MKFMKGEGIPGLRPQAPGLRHGQVAPVVVEGLPPLKGQIVSSHNAEDVPHPLIEALAFSAIEPVLLGIGVAGAGLQPGDVIRSGLPQIGGREAGSSIPGFLLQLADAAVAPDINAHGCCRFACLPGLCSRYRSRRQLFRRYVRTTNPLALGRTDHQPDRPREPLGGPRPPPMRTLYLLRPHGTAGIDGEQLVVSSGEQELDRMALPLLDQILVMGHLQLTTQLIRACLRRGIPIAYLTSGGQCLGRLQPLDGGYRHRARRQAELPEAQRLAVARTLVASKIANGRVVLLRFTRRGGRPIVEATLRRLGQLQALTAKAPSSNHLRGLEGAAAAQYFRSLGSLREGDGFGFAVRSRRPPRTPFDALCGFGYGVLWNALLLRVGSARHAALVSDLIEPLRTYLVDPFHGQLIRSGQMRAEQHFEPSAGGVYLSEAGRRLWLQAWSAFMAEPIRLGDGSTGPRWELLDQLVQSFARFVDDPDQPLLVPLRR</sequence>
<dbReference type="Proteomes" id="UP000238218">
    <property type="component" value="Unassembled WGS sequence"/>
</dbReference>
<keyword evidence="1 10" id="KW-0540">Nuclease</keyword>
<comment type="similarity">
    <text evidence="10">Belongs to the CRISPR-associated endonuclease Cas1 family.</text>
</comment>
<keyword evidence="2 10" id="KW-0479">Metal-binding</keyword>
<comment type="cofactor">
    <cofactor evidence="10">
        <name>Mg(2+)</name>
        <dbReference type="ChEBI" id="CHEBI:18420"/>
    </cofactor>
    <cofactor evidence="10">
        <name>Mn(2+)</name>
        <dbReference type="ChEBI" id="CHEBI:29035"/>
    </cofactor>
</comment>
<gene>
    <name evidence="10 12" type="primary">cas1</name>
    <name evidence="12" type="ORF">C7B81_02120</name>
</gene>
<dbReference type="GO" id="GO:0004519">
    <property type="term" value="F:endonuclease activity"/>
    <property type="evidence" value="ECO:0007669"/>
    <property type="project" value="UniProtKB-KW"/>
</dbReference>
<evidence type="ECO:0000313" key="13">
    <source>
        <dbReference type="Proteomes" id="UP000238218"/>
    </source>
</evidence>
<evidence type="ECO:0000256" key="5">
    <source>
        <dbReference type="ARBA" id="ARBA00022842"/>
    </source>
</evidence>
<keyword evidence="3 10" id="KW-0255">Endonuclease</keyword>
<dbReference type="InterPro" id="IPR042206">
    <property type="entry name" value="CRISPR-assoc_Cas1_C"/>
</dbReference>
<evidence type="ECO:0000256" key="9">
    <source>
        <dbReference type="ARBA" id="ARBA00038592"/>
    </source>
</evidence>
<dbReference type="InterPro" id="IPR002729">
    <property type="entry name" value="CRISPR-assoc_Cas1"/>
</dbReference>
<keyword evidence="6 10" id="KW-0051">Antiviral defense</keyword>
<name>A0ABX5FC04_9CHRO</name>
<evidence type="ECO:0000256" key="10">
    <source>
        <dbReference type="HAMAP-Rule" id="MF_01470"/>
    </source>
</evidence>
<evidence type="ECO:0000313" key="12">
    <source>
        <dbReference type="EMBL" id="PSB39459.1"/>
    </source>
</evidence>
<evidence type="ECO:0000256" key="4">
    <source>
        <dbReference type="ARBA" id="ARBA00022801"/>
    </source>
</evidence>
<reference evidence="12 13" key="2">
    <citation type="submission" date="2018-03" db="EMBL/GenBank/DDBJ databases">
        <title>The ancient ancestry and fast evolution of plastids.</title>
        <authorList>
            <person name="Moore K.R."/>
            <person name="Magnabosco C."/>
            <person name="Momper L."/>
            <person name="Gold D.A."/>
            <person name="Bosak T."/>
            <person name="Fournier G.P."/>
        </authorList>
    </citation>
    <scope>NUCLEOTIDE SEQUENCE [LARGE SCALE GENOMIC DNA]</scope>
    <source>
        <strain evidence="12 13">CCALA 015</strain>
    </source>
</reference>
<organism evidence="12 13">
    <name type="scientific">Aphanothece cf. minutissima CCALA 015</name>
    <dbReference type="NCBI Taxonomy" id="2107695"/>
    <lineage>
        <taxon>Bacteria</taxon>
        <taxon>Bacillati</taxon>
        <taxon>Cyanobacteriota</taxon>
        <taxon>Cyanophyceae</taxon>
        <taxon>Oscillatoriophycideae</taxon>
        <taxon>Chroococcales</taxon>
        <taxon>Aphanothecaceae</taxon>
        <taxon>Aphanothece</taxon>
    </lineage>
</organism>
<feature type="compositionally biased region" description="Basic and acidic residues" evidence="11">
    <location>
        <begin position="152"/>
        <end position="162"/>
    </location>
</feature>
<dbReference type="Gene3D" id="1.20.120.920">
    <property type="entry name" value="CRISPR-associated endonuclease Cas1, C-terminal domain"/>
    <property type="match status" value="1"/>
</dbReference>
<comment type="caution">
    <text evidence="10">Lacks conserved residue(s) required for the propagation of feature annotation.</text>
</comment>
<comment type="subunit">
    <text evidence="9 10">Homodimer, forms a heterotetramer with a Cas2 homodimer.</text>
</comment>
<evidence type="ECO:0000256" key="6">
    <source>
        <dbReference type="ARBA" id="ARBA00023118"/>
    </source>
</evidence>
<evidence type="ECO:0000256" key="1">
    <source>
        <dbReference type="ARBA" id="ARBA00022722"/>
    </source>
</evidence>
<keyword evidence="7 10" id="KW-0238">DNA-binding</keyword>
<dbReference type="InterPro" id="IPR050646">
    <property type="entry name" value="Cas1"/>
</dbReference>
<keyword evidence="13" id="KW-1185">Reference proteome</keyword>
<dbReference type="CDD" id="cd09634">
    <property type="entry name" value="Cas1_I-II-III"/>
    <property type="match status" value="1"/>
</dbReference>
<keyword evidence="5 10" id="KW-0460">Magnesium</keyword>
<protein>
    <recommendedName>
        <fullName evidence="10">CRISPR-associated endonuclease Cas1</fullName>
        <ecNumber evidence="10">3.1.-.-</ecNumber>
    </recommendedName>
</protein>
<dbReference type="EC" id="3.1.-.-" evidence="10"/>
<evidence type="ECO:0000256" key="7">
    <source>
        <dbReference type="ARBA" id="ARBA00023125"/>
    </source>
</evidence>
<dbReference type="Pfam" id="PF01867">
    <property type="entry name" value="Cas_Cas1"/>
    <property type="match status" value="1"/>
</dbReference>
<dbReference type="Gene3D" id="3.100.10.20">
    <property type="entry name" value="CRISPR-associated endonuclease Cas1, N-terminal domain"/>
    <property type="match status" value="1"/>
</dbReference>
<feature type="region of interest" description="Disordered" evidence="11">
    <location>
        <begin position="149"/>
        <end position="171"/>
    </location>
</feature>
<keyword evidence="4 10" id="KW-0378">Hydrolase</keyword>
<evidence type="ECO:0000256" key="8">
    <source>
        <dbReference type="ARBA" id="ARBA00023211"/>
    </source>
</evidence>
<feature type="binding site" evidence="10">
    <location>
        <position position="327"/>
    </location>
    <ligand>
        <name>Mn(2+)</name>
        <dbReference type="ChEBI" id="CHEBI:29035"/>
    </ligand>
</feature>
<accession>A0ABX5FC04</accession>
<evidence type="ECO:0000256" key="2">
    <source>
        <dbReference type="ARBA" id="ARBA00022723"/>
    </source>
</evidence>
<reference evidence="12 13" key="1">
    <citation type="submission" date="2018-02" db="EMBL/GenBank/DDBJ databases">
        <authorList>
            <person name="Moore K."/>
            <person name="Momper L."/>
        </authorList>
    </citation>
    <scope>NUCLEOTIDE SEQUENCE [LARGE SCALE GENOMIC DNA]</scope>
    <source>
        <strain evidence="12 13">CCALA 015</strain>
    </source>
</reference>
<dbReference type="HAMAP" id="MF_01470">
    <property type="entry name" value="Cas1"/>
    <property type="match status" value="1"/>
</dbReference>
<evidence type="ECO:0000256" key="11">
    <source>
        <dbReference type="SAM" id="MobiDB-lite"/>
    </source>
</evidence>
<dbReference type="PANTHER" id="PTHR34353:SF2">
    <property type="entry name" value="CRISPR-ASSOCIATED ENDONUCLEASE CAS1 1"/>
    <property type="match status" value="1"/>
</dbReference>
<keyword evidence="8 10" id="KW-0464">Manganese</keyword>
<evidence type="ECO:0000256" key="3">
    <source>
        <dbReference type="ARBA" id="ARBA00022759"/>
    </source>
</evidence>
<dbReference type="NCBIfam" id="TIGR00287">
    <property type="entry name" value="cas1"/>
    <property type="match status" value="1"/>
</dbReference>
<dbReference type="PANTHER" id="PTHR34353">
    <property type="entry name" value="CRISPR-ASSOCIATED ENDONUCLEASE CAS1 1"/>
    <property type="match status" value="1"/>
</dbReference>
<proteinExistence type="inferred from homology"/>
<comment type="function">
    <text evidence="10">CRISPR (clustered regularly interspaced short palindromic repeat), is an adaptive immune system that provides protection against mobile genetic elements (viruses, transposable elements and conjugative plasmids). CRISPR clusters contain spacers, sequences complementary to antecedent mobile elements, and target invading nucleic acids. CRISPR clusters are transcribed and processed into CRISPR RNA (crRNA). Acts as a dsDNA endonuclease. Involved in the integration of spacer DNA into the CRISPR cassette.</text>
</comment>
<feature type="binding site" evidence="10">
    <location>
        <position position="394"/>
    </location>
    <ligand>
        <name>Mn(2+)</name>
        <dbReference type="ChEBI" id="CHEBI:29035"/>
    </ligand>
</feature>